<evidence type="ECO:0000256" key="1">
    <source>
        <dbReference type="SAM" id="SignalP"/>
    </source>
</evidence>
<evidence type="ECO:0008006" key="4">
    <source>
        <dbReference type="Google" id="ProtNLM"/>
    </source>
</evidence>
<keyword evidence="3" id="KW-1185">Reference proteome</keyword>
<sequence length="84" mass="9889">MKVIFFFLKWFSYYLKYFLVVADQDMGLDNGKTPLKCFSRTSDRSSVFDRRVSDVPMSKMKGQVIWHQSKATMTAGIRSKIERH</sequence>
<dbReference type="AlphaFoldDB" id="A0A8J6FNX5"/>
<gene>
    <name evidence="2" type="ORF">GDO78_006548</name>
</gene>
<protein>
    <recommendedName>
        <fullName evidence="4">Secreted protein</fullName>
    </recommendedName>
</protein>
<organism evidence="2 3">
    <name type="scientific">Eleutherodactylus coqui</name>
    <name type="common">Puerto Rican coqui</name>
    <dbReference type="NCBI Taxonomy" id="57060"/>
    <lineage>
        <taxon>Eukaryota</taxon>
        <taxon>Metazoa</taxon>
        <taxon>Chordata</taxon>
        <taxon>Craniata</taxon>
        <taxon>Vertebrata</taxon>
        <taxon>Euteleostomi</taxon>
        <taxon>Amphibia</taxon>
        <taxon>Batrachia</taxon>
        <taxon>Anura</taxon>
        <taxon>Neobatrachia</taxon>
        <taxon>Hyloidea</taxon>
        <taxon>Eleutherodactylidae</taxon>
        <taxon>Eleutherodactylinae</taxon>
        <taxon>Eleutherodactylus</taxon>
        <taxon>Eleutherodactylus</taxon>
    </lineage>
</organism>
<keyword evidence="1" id="KW-0732">Signal</keyword>
<evidence type="ECO:0000313" key="3">
    <source>
        <dbReference type="Proteomes" id="UP000770717"/>
    </source>
</evidence>
<reference evidence="2" key="1">
    <citation type="thesis" date="2020" institute="ProQuest LLC" country="789 East Eisenhower Parkway, Ann Arbor, MI, USA">
        <title>Comparative Genomics and Chromosome Evolution.</title>
        <authorList>
            <person name="Mudd A.B."/>
        </authorList>
    </citation>
    <scope>NUCLEOTIDE SEQUENCE</scope>
    <source>
        <strain evidence="2">HN-11 Male</strain>
        <tissue evidence="2">Kidney and liver</tissue>
    </source>
</reference>
<proteinExistence type="predicted"/>
<dbReference type="EMBL" id="WNTK01000002">
    <property type="protein sequence ID" value="KAG9491237.1"/>
    <property type="molecule type" value="Genomic_DNA"/>
</dbReference>
<accession>A0A8J6FNX5</accession>
<comment type="caution">
    <text evidence="2">The sequence shown here is derived from an EMBL/GenBank/DDBJ whole genome shotgun (WGS) entry which is preliminary data.</text>
</comment>
<evidence type="ECO:0000313" key="2">
    <source>
        <dbReference type="EMBL" id="KAG9491237.1"/>
    </source>
</evidence>
<name>A0A8J6FNX5_ELECQ</name>
<feature type="chain" id="PRO_5035277336" description="Secreted protein" evidence="1">
    <location>
        <begin position="23"/>
        <end position="84"/>
    </location>
</feature>
<dbReference type="Proteomes" id="UP000770717">
    <property type="component" value="Unassembled WGS sequence"/>
</dbReference>
<feature type="signal peptide" evidence="1">
    <location>
        <begin position="1"/>
        <end position="22"/>
    </location>
</feature>